<dbReference type="STRING" id="1168035.SAMN05444280_12250"/>
<sequence>MKIFCSIKYFANRLVRKMKQVLAHTKIAKNYSFVAQMKKNMKFKNNILLALVLIVAACGGPKNLTQYKQNAEQAISEGNYAQAVENWKTYFNGQNEAENEITGAEYAEAAKTAFKADMTNQSVDWFDEARWAGYADEEMYTTLAEIFKGMDNLSKELTALEYYYGNFSKDNPEVNSRLFSIYDEIDQDEKALAVWEKLPLEKQRERENIEKFFDINKKLENEEIVDSVSSELLEINPDHTGALEWEAMKYYWRAENRYQREMEKYNNNKTRSQYRILLDELDKVTADFKVALSYFEKLWEQNPGEKYAPYMANIYARFNDEQKASYYRKFVE</sequence>
<dbReference type="AlphaFoldDB" id="A0A1M6K6G3"/>
<gene>
    <name evidence="1" type="ORF">SAMN05444280_12250</name>
</gene>
<evidence type="ECO:0008006" key="3">
    <source>
        <dbReference type="Google" id="ProtNLM"/>
    </source>
</evidence>
<evidence type="ECO:0000313" key="1">
    <source>
        <dbReference type="EMBL" id="SHJ54410.1"/>
    </source>
</evidence>
<dbReference type="EMBL" id="FQZE01000022">
    <property type="protein sequence ID" value="SHJ54410.1"/>
    <property type="molecule type" value="Genomic_DNA"/>
</dbReference>
<name>A0A1M6K6G3_9BACT</name>
<protein>
    <recommendedName>
        <fullName evidence="3">Tetratricopeptide repeat-containing protein</fullName>
    </recommendedName>
</protein>
<proteinExistence type="predicted"/>
<organism evidence="1 2">
    <name type="scientific">Tangfeifania diversioriginum</name>
    <dbReference type="NCBI Taxonomy" id="1168035"/>
    <lineage>
        <taxon>Bacteria</taxon>
        <taxon>Pseudomonadati</taxon>
        <taxon>Bacteroidota</taxon>
        <taxon>Bacteroidia</taxon>
        <taxon>Marinilabiliales</taxon>
        <taxon>Prolixibacteraceae</taxon>
        <taxon>Tangfeifania</taxon>
    </lineage>
</organism>
<accession>A0A1M6K6G3</accession>
<evidence type="ECO:0000313" key="2">
    <source>
        <dbReference type="Proteomes" id="UP000184050"/>
    </source>
</evidence>
<keyword evidence="2" id="KW-1185">Reference proteome</keyword>
<reference evidence="1 2" key="1">
    <citation type="submission" date="2016-11" db="EMBL/GenBank/DDBJ databases">
        <authorList>
            <person name="Jaros S."/>
            <person name="Januszkiewicz K."/>
            <person name="Wedrychowicz H."/>
        </authorList>
    </citation>
    <scope>NUCLEOTIDE SEQUENCE [LARGE SCALE GENOMIC DNA]</scope>
    <source>
        <strain evidence="1 2">DSM 27063</strain>
    </source>
</reference>
<dbReference type="Proteomes" id="UP000184050">
    <property type="component" value="Unassembled WGS sequence"/>
</dbReference>